<gene>
    <name evidence="2" type="ORF">ASPGLDRAFT_119661</name>
</gene>
<name>A0A1L9VTI3_ASPGL</name>
<dbReference type="VEuPathDB" id="FungiDB:ASPGLDRAFT_119661"/>
<accession>A0A1L9VTI3</accession>
<feature type="compositionally biased region" description="Basic and acidic residues" evidence="1">
    <location>
        <begin position="297"/>
        <end position="308"/>
    </location>
</feature>
<keyword evidence="3" id="KW-1185">Reference proteome</keyword>
<evidence type="ECO:0000313" key="2">
    <source>
        <dbReference type="EMBL" id="OJJ87219.1"/>
    </source>
</evidence>
<evidence type="ECO:0008006" key="4">
    <source>
        <dbReference type="Google" id="ProtNLM"/>
    </source>
</evidence>
<evidence type="ECO:0000256" key="1">
    <source>
        <dbReference type="SAM" id="MobiDB-lite"/>
    </source>
</evidence>
<sequence length="346" mass="38242">MSNPTERPWSEEEKKVLLTEILKKDGIPSRYLVKLICDLKINPAWSYIPLPPGRSLNSCQLAFGHMCQQHVQQPVLPRSAMIPAASQPQPPHPESIAPAVVRKRPCPGMERPIAPRPSTVPYDQGTSASITSPNMNEPPKKRGRPTKAEAERKRAEEERKKAAAEAKGERYPPPRRRGSGKSKASTATVPNSPAGSLGATGISFSPRANAQGFEGFKPEPQIHHRPPAGQPLDRSAGFGGNEQRPRAMSDQILRPVNNTTSRELPRPMEARQTLPSPQELQLGHPEPMPRFNPSHPPLEHFHPDRIPRAFDTPRPMLAEPASNRRPEYRIIAPAPTLDPATEKTSR</sequence>
<dbReference type="Proteomes" id="UP000184300">
    <property type="component" value="Unassembled WGS sequence"/>
</dbReference>
<feature type="region of interest" description="Disordered" evidence="1">
    <location>
        <begin position="105"/>
        <end position="346"/>
    </location>
</feature>
<dbReference type="RefSeq" id="XP_022403908.1">
    <property type="nucleotide sequence ID" value="XM_022540079.1"/>
</dbReference>
<feature type="compositionally biased region" description="Pro residues" evidence="1">
    <location>
        <begin position="286"/>
        <end position="296"/>
    </location>
</feature>
<reference evidence="3" key="1">
    <citation type="journal article" date="2017" name="Genome Biol.">
        <title>Comparative genomics reveals high biological diversity and specific adaptations in the industrially and medically important fungal genus Aspergillus.</title>
        <authorList>
            <person name="de Vries R.P."/>
            <person name="Riley R."/>
            <person name="Wiebenga A."/>
            <person name="Aguilar-Osorio G."/>
            <person name="Amillis S."/>
            <person name="Uchima C.A."/>
            <person name="Anderluh G."/>
            <person name="Asadollahi M."/>
            <person name="Askin M."/>
            <person name="Barry K."/>
            <person name="Battaglia E."/>
            <person name="Bayram O."/>
            <person name="Benocci T."/>
            <person name="Braus-Stromeyer S.A."/>
            <person name="Caldana C."/>
            <person name="Canovas D."/>
            <person name="Cerqueira G.C."/>
            <person name="Chen F."/>
            <person name="Chen W."/>
            <person name="Choi C."/>
            <person name="Clum A."/>
            <person name="Dos Santos R.A."/>
            <person name="Damasio A.R."/>
            <person name="Diallinas G."/>
            <person name="Emri T."/>
            <person name="Fekete E."/>
            <person name="Flipphi M."/>
            <person name="Freyberg S."/>
            <person name="Gallo A."/>
            <person name="Gournas C."/>
            <person name="Habgood R."/>
            <person name="Hainaut M."/>
            <person name="Harispe M.L."/>
            <person name="Henrissat B."/>
            <person name="Hilden K.S."/>
            <person name="Hope R."/>
            <person name="Hossain A."/>
            <person name="Karabika E."/>
            <person name="Karaffa L."/>
            <person name="Karanyi Z."/>
            <person name="Krasevec N."/>
            <person name="Kuo A."/>
            <person name="Kusch H."/>
            <person name="LaButti K."/>
            <person name="Lagendijk E.L."/>
            <person name="Lapidus A."/>
            <person name="Levasseur A."/>
            <person name="Lindquist E."/>
            <person name="Lipzen A."/>
            <person name="Logrieco A.F."/>
            <person name="MacCabe A."/>
            <person name="Maekelae M.R."/>
            <person name="Malavazi I."/>
            <person name="Melin P."/>
            <person name="Meyer V."/>
            <person name="Mielnichuk N."/>
            <person name="Miskei M."/>
            <person name="Molnar A.P."/>
            <person name="Mule G."/>
            <person name="Ngan C.Y."/>
            <person name="Orejas M."/>
            <person name="Orosz E."/>
            <person name="Ouedraogo J.P."/>
            <person name="Overkamp K.M."/>
            <person name="Park H.-S."/>
            <person name="Perrone G."/>
            <person name="Piumi F."/>
            <person name="Punt P.J."/>
            <person name="Ram A.F."/>
            <person name="Ramon A."/>
            <person name="Rauscher S."/>
            <person name="Record E."/>
            <person name="Riano-Pachon D.M."/>
            <person name="Robert V."/>
            <person name="Roehrig J."/>
            <person name="Ruller R."/>
            <person name="Salamov A."/>
            <person name="Salih N.S."/>
            <person name="Samson R.A."/>
            <person name="Sandor E."/>
            <person name="Sanguinetti M."/>
            <person name="Schuetze T."/>
            <person name="Sepcic K."/>
            <person name="Shelest E."/>
            <person name="Sherlock G."/>
            <person name="Sophianopoulou V."/>
            <person name="Squina F.M."/>
            <person name="Sun H."/>
            <person name="Susca A."/>
            <person name="Todd R.B."/>
            <person name="Tsang A."/>
            <person name="Unkles S.E."/>
            <person name="van de Wiele N."/>
            <person name="van Rossen-Uffink D."/>
            <person name="Oliveira J.V."/>
            <person name="Vesth T.C."/>
            <person name="Visser J."/>
            <person name="Yu J.-H."/>
            <person name="Zhou M."/>
            <person name="Andersen M.R."/>
            <person name="Archer D.B."/>
            <person name="Baker S.E."/>
            <person name="Benoit I."/>
            <person name="Brakhage A.A."/>
            <person name="Braus G.H."/>
            <person name="Fischer R."/>
            <person name="Frisvad J.C."/>
            <person name="Goldman G.H."/>
            <person name="Houbraken J."/>
            <person name="Oakley B."/>
            <person name="Pocsi I."/>
            <person name="Scazzocchio C."/>
            <person name="Seiboth B."/>
            <person name="vanKuyk P.A."/>
            <person name="Wortman J."/>
            <person name="Dyer P.S."/>
            <person name="Grigoriev I.V."/>
        </authorList>
    </citation>
    <scope>NUCLEOTIDE SEQUENCE [LARGE SCALE GENOMIC DNA]</scope>
    <source>
        <strain evidence="3">CBS 516.65</strain>
    </source>
</reference>
<dbReference type="STRING" id="1160497.A0A1L9VTI3"/>
<feature type="compositionally biased region" description="Basic and acidic residues" evidence="1">
    <location>
        <begin position="146"/>
        <end position="172"/>
    </location>
</feature>
<dbReference type="EMBL" id="KV878891">
    <property type="protein sequence ID" value="OJJ87219.1"/>
    <property type="molecule type" value="Genomic_DNA"/>
</dbReference>
<dbReference type="OrthoDB" id="5371646at2759"/>
<evidence type="ECO:0000313" key="3">
    <source>
        <dbReference type="Proteomes" id="UP000184300"/>
    </source>
</evidence>
<dbReference type="GeneID" id="34456340"/>
<feature type="compositionally biased region" description="Polar residues" evidence="1">
    <location>
        <begin position="124"/>
        <end position="135"/>
    </location>
</feature>
<protein>
    <recommendedName>
        <fullName evidence="4">AT hook domain-containing protein</fullName>
    </recommendedName>
</protein>
<dbReference type="AlphaFoldDB" id="A0A1L9VTI3"/>
<proteinExistence type="predicted"/>
<feature type="compositionally biased region" description="Polar residues" evidence="1">
    <location>
        <begin position="182"/>
        <end position="194"/>
    </location>
</feature>
<organism evidence="2 3">
    <name type="scientific">Aspergillus glaucus CBS 516.65</name>
    <dbReference type="NCBI Taxonomy" id="1160497"/>
    <lineage>
        <taxon>Eukaryota</taxon>
        <taxon>Fungi</taxon>
        <taxon>Dikarya</taxon>
        <taxon>Ascomycota</taxon>
        <taxon>Pezizomycotina</taxon>
        <taxon>Eurotiomycetes</taxon>
        <taxon>Eurotiomycetidae</taxon>
        <taxon>Eurotiales</taxon>
        <taxon>Aspergillaceae</taxon>
        <taxon>Aspergillus</taxon>
        <taxon>Aspergillus subgen. Aspergillus</taxon>
    </lineage>
</organism>